<feature type="non-terminal residue" evidence="1">
    <location>
        <position position="1"/>
    </location>
</feature>
<name>A0A392PUB6_9FABA</name>
<organism evidence="1 2">
    <name type="scientific">Trifolium medium</name>
    <dbReference type="NCBI Taxonomy" id="97028"/>
    <lineage>
        <taxon>Eukaryota</taxon>
        <taxon>Viridiplantae</taxon>
        <taxon>Streptophyta</taxon>
        <taxon>Embryophyta</taxon>
        <taxon>Tracheophyta</taxon>
        <taxon>Spermatophyta</taxon>
        <taxon>Magnoliopsida</taxon>
        <taxon>eudicotyledons</taxon>
        <taxon>Gunneridae</taxon>
        <taxon>Pentapetalae</taxon>
        <taxon>rosids</taxon>
        <taxon>fabids</taxon>
        <taxon>Fabales</taxon>
        <taxon>Fabaceae</taxon>
        <taxon>Papilionoideae</taxon>
        <taxon>50 kb inversion clade</taxon>
        <taxon>NPAAA clade</taxon>
        <taxon>Hologalegina</taxon>
        <taxon>IRL clade</taxon>
        <taxon>Trifolieae</taxon>
        <taxon>Trifolium</taxon>
    </lineage>
</organism>
<dbReference type="AlphaFoldDB" id="A0A392PUB6"/>
<proteinExistence type="predicted"/>
<evidence type="ECO:0000313" key="1">
    <source>
        <dbReference type="EMBL" id="MCI14515.1"/>
    </source>
</evidence>
<evidence type="ECO:0000313" key="2">
    <source>
        <dbReference type="Proteomes" id="UP000265520"/>
    </source>
</evidence>
<sequence>YYSLYCHMDTMAREIQKWAAAAMEGAAEVTL</sequence>
<dbReference type="Proteomes" id="UP000265520">
    <property type="component" value="Unassembled WGS sequence"/>
</dbReference>
<reference evidence="1 2" key="1">
    <citation type="journal article" date="2018" name="Front. Plant Sci.">
        <title>Red Clover (Trifolium pratense) and Zigzag Clover (T. medium) - A Picture of Genomic Similarities and Differences.</title>
        <authorList>
            <person name="Dluhosova J."/>
            <person name="Istvanek J."/>
            <person name="Nedelnik J."/>
            <person name="Repkova J."/>
        </authorList>
    </citation>
    <scope>NUCLEOTIDE SEQUENCE [LARGE SCALE GENOMIC DNA]</scope>
    <source>
        <strain evidence="2">cv. 10/8</strain>
        <tissue evidence="1">Leaf</tissue>
    </source>
</reference>
<dbReference type="EMBL" id="LXQA010092716">
    <property type="protein sequence ID" value="MCI14515.1"/>
    <property type="molecule type" value="Genomic_DNA"/>
</dbReference>
<comment type="caution">
    <text evidence="1">The sequence shown here is derived from an EMBL/GenBank/DDBJ whole genome shotgun (WGS) entry which is preliminary data.</text>
</comment>
<accession>A0A392PUB6</accession>
<keyword evidence="2" id="KW-1185">Reference proteome</keyword>
<protein>
    <submittedName>
        <fullName evidence="1">Uncharacterized protein</fullName>
    </submittedName>
</protein>